<feature type="domain" description="Dihydroneopterin aldolase/epimerase" evidence="7">
    <location>
        <begin position="16"/>
        <end position="128"/>
    </location>
</feature>
<evidence type="ECO:0000313" key="9">
    <source>
        <dbReference type="Proteomes" id="UP000242705"/>
    </source>
</evidence>
<dbReference type="InterPro" id="IPR043133">
    <property type="entry name" value="GTP-CH-I_C/QueF"/>
</dbReference>
<evidence type="ECO:0000313" key="8">
    <source>
        <dbReference type="EMBL" id="PSR28072.1"/>
    </source>
</evidence>
<keyword evidence="5 6" id="KW-0456">Lyase</keyword>
<dbReference type="GO" id="GO:0005737">
    <property type="term" value="C:cytoplasm"/>
    <property type="evidence" value="ECO:0007669"/>
    <property type="project" value="TreeGrafter"/>
</dbReference>
<gene>
    <name evidence="8" type="primary">folB</name>
    <name evidence="8" type="ORF">C7B47_06270</name>
</gene>
<comment type="similarity">
    <text evidence="3 6">Belongs to the DHNA family.</text>
</comment>
<dbReference type="PANTHER" id="PTHR42844">
    <property type="entry name" value="DIHYDRONEOPTERIN ALDOLASE 1-RELATED"/>
    <property type="match status" value="1"/>
</dbReference>
<dbReference type="AlphaFoldDB" id="A0A2T2X0S0"/>
<dbReference type="SUPFAM" id="SSF55620">
    <property type="entry name" value="Tetrahydrobiopterin biosynthesis enzymes-like"/>
    <property type="match status" value="1"/>
</dbReference>
<dbReference type="EMBL" id="PXYX01000008">
    <property type="protein sequence ID" value="PSR28072.1"/>
    <property type="molecule type" value="Genomic_DNA"/>
</dbReference>
<evidence type="ECO:0000256" key="4">
    <source>
        <dbReference type="ARBA" id="ARBA00022909"/>
    </source>
</evidence>
<evidence type="ECO:0000256" key="2">
    <source>
        <dbReference type="ARBA" id="ARBA00005013"/>
    </source>
</evidence>
<dbReference type="Gene3D" id="3.30.1130.10">
    <property type="match status" value="1"/>
</dbReference>
<proteinExistence type="inferred from homology"/>
<evidence type="ECO:0000256" key="6">
    <source>
        <dbReference type="RuleBase" id="RU362079"/>
    </source>
</evidence>
<keyword evidence="4 6" id="KW-0289">Folate biosynthesis</keyword>
<reference evidence="8 9" key="1">
    <citation type="journal article" date="2014" name="BMC Genomics">
        <title>Comparison of environmental and isolate Sulfobacillus genomes reveals diverse carbon, sulfur, nitrogen, and hydrogen metabolisms.</title>
        <authorList>
            <person name="Justice N.B."/>
            <person name="Norman A."/>
            <person name="Brown C.T."/>
            <person name="Singh A."/>
            <person name="Thomas B.C."/>
            <person name="Banfield J.F."/>
        </authorList>
    </citation>
    <scope>NUCLEOTIDE SEQUENCE [LARGE SCALE GENOMIC DNA]</scope>
    <source>
        <strain evidence="8">AMDSBA5</strain>
    </source>
</reference>
<sequence>MLCVWLISGTAMYDWIRLYDLRYQSCHGALPHEHVVPQEFRVDIEIGLDTRQAATHDALELTVNYAEVVSRVSEIMQGPPINLIETIAQRIADVVLTFSYVGKVGVRVKKMAPPVSSVMGYAEVEIWRDA</sequence>
<dbReference type="Proteomes" id="UP000242705">
    <property type="component" value="Unassembled WGS sequence"/>
</dbReference>
<organism evidence="8 9">
    <name type="scientific">Sulfobacillus thermosulfidooxidans</name>
    <dbReference type="NCBI Taxonomy" id="28034"/>
    <lineage>
        <taxon>Bacteria</taxon>
        <taxon>Bacillati</taxon>
        <taxon>Bacillota</taxon>
        <taxon>Clostridia</taxon>
        <taxon>Eubacteriales</taxon>
        <taxon>Clostridiales Family XVII. Incertae Sedis</taxon>
        <taxon>Sulfobacillus</taxon>
    </lineage>
</organism>
<dbReference type="Pfam" id="PF02152">
    <property type="entry name" value="FolB"/>
    <property type="match status" value="1"/>
</dbReference>
<name>A0A2T2X0S0_SULTH</name>
<evidence type="ECO:0000256" key="3">
    <source>
        <dbReference type="ARBA" id="ARBA00005708"/>
    </source>
</evidence>
<dbReference type="NCBIfam" id="TIGR00526">
    <property type="entry name" value="folB_dom"/>
    <property type="match status" value="1"/>
</dbReference>
<dbReference type="PANTHER" id="PTHR42844:SF1">
    <property type="entry name" value="DIHYDRONEOPTERIN ALDOLASE 1-RELATED"/>
    <property type="match status" value="1"/>
</dbReference>
<dbReference type="EC" id="4.1.2.25" evidence="6"/>
<comment type="catalytic activity">
    <reaction evidence="1 6">
        <text>7,8-dihydroneopterin = 6-hydroxymethyl-7,8-dihydropterin + glycolaldehyde</text>
        <dbReference type="Rhea" id="RHEA:10540"/>
        <dbReference type="ChEBI" id="CHEBI:17001"/>
        <dbReference type="ChEBI" id="CHEBI:17071"/>
        <dbReference type="ChEBI" id="CHEBI:44841"/>
        <dbReference type="EC" id="4.1.2.25"/>
    </reaction>
</comment>
<dbReference type="GO" id="GO:0046656">
    <property type="term" value="P:folic acid biosynthetic process"/>
    <property type="evidence" value="ECO:0007669"/>
    <property type="project" value="UniProtKB-UniRule"/>
</dbReference>
<dbReference type="SMART" id="SM00905">
    <property type="entry name" value="FolB"/>
    <property type="match status" value="1"/>
</dbReference>
<evidence type="ECO:0000256" key="1">
    <source>
        <dbReference type="ARBA" id="ARBA00001353"/>
    </source>
</evidence>
<dbReference type="UniPathway" id="UPA00077">
    <property type="reaction ID" value="UER00154"/>
</dbReference>
<accession>A0A2T2X0S0</accession>
<comment type="pathway">
    <text evidence="2 6">Cofactor biosynthesis; tetrahydrofolate biosynthesis; 2-amino-4-hydroxy-6-hydroxymethyl-7,8-dihydropteridine diphosphate from 7,8-dihydroneopterin triphosphate: step 3/4.</text>
</comment>
<evidence type="ECO:0000256" key="5">
    <source>
        <dbReference type="ARBA" id="ARBA00023239"/>
    </source>
</evidence>
<dbReference type="InterPro" id="IPR006157">
    <property type="entry name" value="FolB_dom"/>
</dbReference>
<dbReference type="GO" id="GO:0004150">
    <property type="term" value="F:dihydroneopterin aldolase activity"/>
    <property type="evidence" value="ECO:0007669"/>
    <property type="project" value="UniProtKB-UniRule"/>
</dbReference>
<dbReference type="InterPro" id="IPR006156">
    <property type="entry name" value="Dihydroneopterin_aldolase"/>
</dbReference>
<evidence type="ECO:0000259" key="7">
    <source>
        <dbReference type="SMART" id="SM00905"/>
    </source>
</evidence>
<comment type="caution">
    <text evidence="8">The sequence shown here is derived from an EMBL/GenBank/DDBJ whole genome shotgun (WGS) entry which is preliminary data.</text>
</comment>
<protein>
    <recommendedName>
        <fullName evidence="6">7,8-dihydroneopterin aldolase</fullName>
        <ecNumber evidence="6">4.1.2.25</ecNumber>
    </recommendedName>
</protein>
<dbReference type="NCBIfam" id="TIGR00525">
    <property type="entry name" value="folB"/>
    <property type="match status" value="1"/>
</dbReference>
<comment type="function">
    <text evidence="6">Catalyzes the conversion of 7,8-dihydroneopterin to 6-hydroxymethyl-7,8-dihydropterin.</text>
</comment>
<dbReference type="GO" id="GO:0046654">
    <property type="term" value="P:tetrahydrofolate biosynthetic process"/>
    <property type="evidence" value="ECO:0007669"/>
    <property type="project" value="UniProtKB-UniRule"/>
</dbReference>